<dbReference type="PANTHER" id="PTHR31005">
    <property type="entry name" value="DUF4139 DOMAIN-CONTAINING PROTEIN"/>
    <property type="match status" value="1"/>
</dbReference>
<evidence type="ECO:0000313" key="4">
    <source>
        <dbReference type="EMBL" id="SEK31344.1"/>
    </source>
</evidence>
<accession>A0A1H7FZV8</accession>
<keyword evidence="5" id="KW-1185">Reference proteome</keyword>
<evidence type="ECO:0000256" key="1">
    <source>
        <dbReference type="SAM" id="MobiDB-lite"/>
    </source>
</evidence>
<sequence length="543" mass="58240">MRRTLLITTFLTLPLAVWAEEFPLPAPVTEAEIYLQGALLVRTGQIDLPAGEHRLLVPVGRTANGLPNIDLTGASLGTVETLPGAIADGRRFLTPPQQAAYDIWVTAQEAAGLVEDARMRAAAAVKAAEDQLAFLRSITGTGLESLDAGAMLATLDVLGERVQEAEVARAAAQAALRAADRAVRDAGLILAQARIDMDATGAQLGKVSLLVIGVTVAEAGTVGLTMETFTPQAGWGTRYDVTLGADDSVTLERKVEVWQGTGLPLVDVALSLSTADPFAQTAPQEVFPNQASLAKPEAELQVRRSLEMAPQEMDAAAEFSMAAPASEPVFAKANFDGPVVTYDYPTAVSLPSTGGSVTLTLDTQSLDARVFNRASPRTDETAFLMAEVINTSGEPLLPGPAALFRDGARIGESFLPLMPAGDEVELAFGPQQHLRLEFVRLENETGDRGLIFTSGTRQQDMVFRVRNLSDATEVVETRFALPYSEEEDLQVDVSTRPDPDERNVEDKRGVAQWNLDVPAREEVEVTVGVTLEWPEGETLNWQP</sequence>
<keyword evidence="2" id="KW-0732">Signal</keyword>
<evidence type="ECO:0000256" key="2">
    <source>
        <dbReference type="SAM" id="SignalP"/>
    </source>
</evidence>
<dbReference type="EMBL" id="FNZQ01000001">
    <property type="protein sequence ID" value="SEK31344.1"/>
    <property type="molecule type" value="Genomic_DNA"/>
</dbReference>
<dbReference type="Proteomes" id="UP000199283">
    <property type="component" value="Unassembled WGS sequence"/>
</dbReference>
<dbReference type="InterPro" id="IPR037291">
    <property type="entry name" value="DUF4139"/>
</dbReference>
<protein>
    <recommendedName>
        <fullName evidence="3">DUF4139 domain-containing protein</fullName>
    </recommendedName>
</protein>
<dbReference type="OrthoDB" id="580912at2"/>
<feature type="region of interest" description="Disordered" evidence="1">
    <location>
        <begin position="486"/>
        <end position="505"/>
    </location>
</feature>
<organism evidence="4 5">
    <name type="scientific">Jannaschia helgolandensis</name>
    <dbReference type="NCBI Taxonomy" id="188906"/>
    <lineage>
        <taxon>Bacteria</taxon>
        <taxon>Pseudomonadati</taxon>
        <taxon>Pseudomonadota</taxon>
        <taxon>Alphaproteobacteria</taxon>
        <taxon>Rhodobacterales</taxon>
        <taxon>Roseobacteraceae</taxon>
        <taxon>Jannaschia</taxon>
    </lineage>
</organism>
<gene>
    <name evidence="4" type="ORF">SAMN04488526_0263</name>
</gene>
<reference evidence="4 5" key="1">
    <citation type="submission" date="2016-10" db="EMBL/GenBank/DDBJ databases">
        <authorList>
            <person name="de Groot N.N."/>
        </authorList>
    </citation>
    <scope>NUCLEOTIDE SEQUENCE [LARGE SCALE GENOMIC DNA]</scope>
    <source>
        <strain evidence="4 5">DSM 14858</strain>
    </source>
</reference>
<dbReference type="NCBIfam" id="TIGR02231">
    <property type="entry name" value="mucoidy inhibitor MuiA family protein"/>
    <property type="match status" value="1"/>
</dbReference>
<feature type="domain" description="DUF4139" evidence="3">
    <location>
        <begin position="224"/>
        <end position="535"/>
    </location>
</feature>
<name>A0A1H7FZV8_9RHOB</name>
<proteinExistence type="predicted"/>
<dbReference type="InterPro" id="IPR011935">
    <property type="entry name" value="CHP02231"/>
</dbReference>
<dbReference type="AlphaFoldDB" id="A0A1H7FZV8"/>
<feature type="chain" id="PRO_5011570780" description="DUF4139 domain-containing protein" evidence="2">
    <location>
        <begin position="20"/>
        <end position="543"/>
    </location>
</feature>
<evidence type="ECO:0000259" key="3">
    <source>
        <dbReference type="Pfam" id="PF13598"/>
    </source>
</evidence>
<evidence type="ECO:0000313" key="5">
    <source>
        <dbReference type="Proteomes" id="UP000199283"/>
    </source>
</evidence>
<feature type="signal peptide" evidence="2">
    <location>
        <begin position="1"/>
        <end position="19"/>
    </location>
</feature>
<dbReference type="STRING" id="188906.SAMN04488526_0263"/>
<dbReference type="RefSeq" id="WP_092759041.1">
    <property type="nucleotide sequence ID" value="NZ_FNZQ01000001.1"/>
</dbReference>
<dbReference type="PANTHER" id="PTHR31005:SF8">
    <property type="entry name" value="DUF4139 DOMAIN-CONTAINING PROTEIN"/>
    <property type="match status" value="1"/>
</dbReference>
<dbReference type="Pfam" id="PF13598">
    <property type="entry name" value="DUF4139"/>
    <property type="match status" value="1"/>
</dbReference>
<feature type="compositionally biased region" description="Basic and acidic residues" evidence="1">
    <location>
        <begin position="495"/>
        <end position="505"/>
    </location>
</feature>